<evidence type="ECO:0000256" key="2">
    <source>
        <dbReference type="ARBA" id="ARBA00023224"/>
    </source>
</evidence>
<dbReference type="GO" id="GO:0007165">
    <property type="term" value="P:signal transduction"/>
    <property type="evidence" value="ECO:0007669"/>
    <property type="project" value="UniProtKB-KW"/>
</dbReference>
<reference evidence="9 10" key="1">
    <citation type="submission" date="2018-11" db="EMBL/GenBank/DDBJ databases">
        <title>Draft genome analysis of Rheinheimera mesophila isolated from an industrial waste site.</title>
        <authorList>
            <person name="Yu Q."/>
            <person name="Qi Y."/>
            <person name="Zhang H."/>
            <person name="Lu Y."/>
            <person name="Pu J."/>
        </authorList>
    </citation>
    <scope>NUCLEOTIDE SEQUENCE [LARGE SCALE GENOMIC DNA]</scope>
    <source>
        <strain evidence="9 10">IITR13</strain>
    </source>
</reference>
<keyword evidence="6" id="KW-0472">Membrane</keyword>
<sequence length="539" mass="57735">MTLVRKLIFAFAAIVALVALSTVITLNQLNKMQQAVALNIHTFEVIRIANRLSEAFVNIETGQRGFVITGDEASLEPYHQGKLEAEKDIKELLQKTSDNPEQQQSLKTIQGLYNEWLTQAIEPSISQMQAAGTDTTARQAVREFERRGTGKAFMDKIRLQMETVQQRERSLLDSRSQDAAQAKSFVLTTLLIGGLVILVFSVFIALYLKTSLQSRLQVAKELVSAVADGKLTNTIDSSGGDEIADLLKALARMQTQLHQLMSQIKTAAADLSGASSTVASTTEQLSASAEEQSRASSSIAAAVEQLSVSIDSVSANASEARTIAGKSGQQAQQSSKVINDTVASMERIAQVVRSASSRIEELGKQSEQISSIVNVIKGIADQTNLLALNAAIEAARAGEQGRGFAVVADEVRLLAQRTTQSTTEISGMIDVILSGTVDAVGQMSTGVEQVNMGVELAGQAGSAIDVIQHSFQQVVSVVESISMSLQEQNAASNEVAGHIERIATMSAQNSEATRHNSEVAHELRTLSNGLNHAVARFTL</sequence>
<feature type="coiled-coil region" evidence="5">
    <location>
        <begin position="243"/>
        <end position="270"/>
    </location>
</feature>
<dbReference type="GO" id="GO:0004888">
    <property type="term" value="F:transmembrane signaling receptor activity"/>
    <property type="evidence" value="ECO:0007669"/>
    <property type="project" value="InterPro"/>
</dbReference>
<feature type="domain" description="Methyl-accepting transducer" evidence="7">
    <location>
        <begin position="267"/>
        <end position="503"/>
    </location>
</feature>
<dbReference type="PANTHER" id="PTHR32089">
    <property type="entry name" value="METHYL-ACCEPTING CHEMOTAXIS PROTEIN MCPB"/>
    <property type="match status" value="1"/>
</dbReference>
<dbReference type="GO" id="GO:0016020">
    <property type="term" value="C:membrane"/>
    <property type="evidence" value="ECO:0007669"/>
    <property type="project" value="UniProtKB-SubCell"/>
</dbReference>
<keyword evidence="6" id="KW-1133">Transmembrane helix</keyword>
<accession>A0A3P3QRJ2</accession>
<comment type="subcellular location">
    <subcellularLocation>
        <location evidence="1">Membrane</location>
    </subcellularLocation>
</comment>
<evidence type="ECO:0000313" key="9">
    <source>
        <dbReference type="EMBL" id="RRJ23901.1"/>
    </source>
</evidence>
<dbReference type="PROSITE" id="PS50885">
    <property type="entry name" value="HAMP"/>
    <property type="match status" value="1"/>
</dbReference>
<dbReference type="CDD" id="cd19410">
    <property type="entry name" value="HK9-like_sensor"/>
    <property type="match status" value="1"/>
</dbReference>
<dbReference type="InterPro" id="IPR007891">
    <property type="entry name" value="CHASE3"/>
</dbReference>
<comment type="similarity">
    <text evidence="3">Belongs to the methyl-accepting chemotaxis (MCP) protein family.</text>
</comment>
<comment type="caution">
    <text evidence="9">The sequence shown here is derived from an EMBL/GenBank/DDBJ whole genome shotgun (WGS) entry which is preliminary data.</text>
</comment>
<evidence type="ECO:0000256" key="1">
    <source>
        <dbReference type="ARBA" id="ARBA00004370"/>
    </source>
</evidence>
<dbReference type="SMART" id="SM00283">
    <property type="entry name" value="MA"/>
    <property type="match status" value="1"/>
</dbReference>
<dbReference type="InterPro" id="IPR004090">
    <property type="entry name" value="Chemotax_Me-accpt_rcpt"/>
</dbReference>
<dbReference type="GO" id="GO:0006935">
    <property type="term" value="P:chemotaxis"/>
    <property type="evidence" value="ECO:0007669"/>
    <property type="project" value="InterPro"/>
</dbReference>
<gene>
    <name evidence="9" type="ORF">EIK76_07580</name>
</gene>
<feature type="transmembrane region" description="Helical" evidence="6">
    <location>
        <begin position="185"/>
        <end position="208"/>
    </location>
</feature>
<keyword evidence="10" id="KW-1185">Reference proteome</keyword>
<dbReference type="Pfam" id="PF05227">
    <property type="entry name" value="CHASE3"/>
    <property type="match status" value="1"/>
</dbReference>
<evidence type="ECO:0000256" key="4">
    <source>
        <dbReference type="PROSITE-ProRule" id="PRU00284"/>
    </source>
</evidence>
<dbReference type="FunFam" id="1.10.287.950:FF:000001">
    <property type="entry name" value="Methyl-accepting chemotaxis sensory transducer"/>
    <property type="match status" value="1"/>
</dbReference>
<evidence type="ECO:0000256" key="3">
    <source>
        <dbReference type="ARBA" id="ARBA00029447"/>
    </source>
</evidence>
<evidence type="ECO:0000313" key="10">
    <source>
        <dbReference type="Proteomes" id="UP000276260"/>
    </source>
</evidence>
<dbReference type="Proteomes" id="UP000276260">
    <property type="component" value="Unassembled WGS sequence"/>
</dbReference>
<dbReference type="OrthoDB" id="9781845at2"/>
<dbReference type="Pfam" id="PF00015">
    <property type="entry name" value="MCPsignal"/>
    <property type="match status" value="1"/>
</dbReference>
<evidence type="ECO:0000259" key="8">
    <source>
        <dbReference type="PROSITE" id="PS50885"/>
    </source>
</evidence>
<dbReference type="PRINTS" id="PR00260">
    <property type="entry name" value="CHEMTRNSDUCR"/>
</dbReference>
<keyword evidence="5" id="KW-0175">Coiled coil</keyword>
<dbReference type="Gene3D" id="1.10.287.950">
    <property type="entry name" value="Methyl-accepting chemotaxis protein"/>
    <property type="match status" value="1"/>
</dbReference>
<evidence type="ECO:0000256" key="5">
    <source>
        <dbReference type="SAM" id="Coils"/>
    </source>
</evidence>
<dbReference type="RefSeq" id="WP_046519633.1">
    <property type="nucleotide sequence ID" value="NZ_LAVS01000015.1"/>
</dbReference>
<dbReference type="InterPro" id="IPR003660">
    <property type="entry name" value="HAMP_dom"/>
</dbReference>
<protein>
    <submittedName>
        <fullName evidence="9">HAMP domain-containing protein</fullName>
    </submittedName>
</protein>
<feature type="domain" description="HAMP" evidence="8">
    <location>
        <begin position="210"/>
        <end position="262"/>
    </location>
</feature>
<proteinExistence type="inferred from homology"/>
<evidence type="ECO:0000256" key="6">
    <source>
        <dbReference type="SAM" id="Phobius"/>
    </source>
</evidence>
<dbReference type="SUPFAM" id="SSF58104">
    <property type="entry name" value="Methyl-accepting chemotaxis protein (MCP) signaling domain"/>
    <property type="match status" value="1"/>
</dbReference>
<dbReference type="PROSITE" id="PS50111">
    <property type="entry name" value="CHEMOTAXIS_TRANSDUC_2"/>
    <property type="match status" value="1"/>
</dbReference>
<keyword evidence="6" id="KW-0812">Transmembrane</keyword>
<dbReference type="SMART" id="SM00304">
    <property type="entry name" value="HAMP"/>
    <property type="match status" value="1"/>
</dbReference>
<keyword evidence="2 4" id="KW-0807">Transducer</keyword>
<dbReference type="EMBL" id="RRCF01000001">
    <property type="protein sequence ID" value="RRJ23901.1"/>
    <property type="molecule type" value="Genomic_DNA"/>
</dbReference>
<dbReference type="Pfam" id="PF00672">
    <property type="entry name" value="HAMP"/>
    <property type="match status" value="1"/>
</dbReference>
<dbReference type="AlphaFoldDB" id="A0A3P3QRJ2"/>
<organism evidence="9 10">
    <name type="scientific">Rheinheimera mesophila</name>
    <dbReference type="NCBI Taxonomy" id="1547515"/>
    <lineage>
        <taxon>Bacteria</taxon>
        <taxon>Pseudomonadati</taxon>
        <taxon>Pseudomonadota</taxon>
        <taxon>Gammaproteobacteria</taxon>
        <taxon>Chromatiales</taxon>
        <taxon>Chromatiaceae</taxon>
        <taxon>Rheinheimera</taxon>
    </lineage>
</organism>
<name>A0A3P3QRJ2_9GAMM</name>
<dbReference type="PANTHER" id="PTHR32089:SF112">
    <property type="entry name" value="LYSOZYME-LIKE PROTEIN-RELATED"/>
    <property type="match status" value="1"/>
</dbReference>
<dbReference type="CDD" id="cd11386">
    <property type="entry name" value="MCP_signal"/>
    <property type="match status" value="1"/>
</dbReference>
<evidence type="ECO:0000259" key="7">
    <source>
        <dbReference type="PROSITE" id="PS50111"/>
    </source>
</evidence>
<dbReference type="InterPro" id="IPR004089">
    <property type="entry name" value="MCPsignal_dom"/>
</dbReference>